<dbReference type="InterPro" id="IPR054636">
    <property type="entry name" value="CydP"/>
</dbReference>
<keyword evidence="1" id="KW-1133">Transmembrane helix</keyword>
<reference evidence="2 3" key="1">
    <citation type="journal article" date="2024" name="Pathogens">
        <title>Characterization of a Novel Species of Legionella Isolated from a Healthcare Facility: Legionella resiliens sp. nov.</title>
        <authorList>
            <person name="Cristino S."/>
            <person name="Pascale M.R."/>
            <person name="Marino F."/>
            <person name="Derelitto C."/>
            <person name="Salaris S."/>
            <person name="Orsini M."/>
            <person name="Squarzoni S."/>
            <person name="Grottola A."/>
            <person name="Girolamini L."/>
        </authorList>
    </citation>
    <scope>NUCLEOTIDE SEQUENCE [LARGE SCALE GENOMIC DNA]</scope>
    <source>
        <strain evidence="2 3">8cVS16</strain>
    </source>
</reference>
<sequence>MNMIKPLTRDILITLIIKFSLLILLWIICFKDVERSHQSNEQWLLGTSQQKEYILPKEK</sequence>
<keyword evidence="3" id="KW-1185">Reference proteome</keyword>
<evidence type="ECO:0000313" key="3">
    <source>
        <dbReference type="Proteomes" id="UP001320170"/>
    </source>
</evidence>
<organism evidence="2 3">
    <name type="scientific">Legionella resiliens</name>
    <dbReference type="NCBI Taxonomy" id="2905958"/>
    <lineage>
        <taxon>Bacteria</taxon>
        <taxon>Pseudomonadati</taxon>
        <taxon>Pseudomonadota</taxon>
        <taxon>Gammaproteobacteria</taxon>
        <taxon>Legionellales</taxon>
        <taxon>Legionellaceae</taxon>
        <taxon>Legionella</taxon>
    </lineage>
</organism>
<name>A0ABS8X8L9_9GAMM</name>
<evidence type="ECO:0000256" key="1">
    <source>
        <dbReference type="SAM" id="Phobius"/>
    </source>
</evidence>
<accession>A0ABS8X8L9</accession>
<gene>
    <name evidence="2" type="ORF">LXO92_15600</name>
</gene>
<evidence type="ECO:0000313" key="2">
    <source>
        <dbReference type="EMBL" id="MCE3533792.1"/>
    </source>
</evidence>
<feature type="transmembrane region" description="Helical" evidence="1">
    <location>
        <begin position="12"/>
        <end position="30"/>
    </location>
</feature>
<proteinExistence type="predicted"/>
<keyword evidence="1" id="KW-0812">Transmembrane</keyword>
<protein>
    <submittedName>
        <fullName evidence="2">Uncharacterized protein</fullName>
    </submittedName>
</protein>
<dbReference type="NCBIfam" id="NF045611">
    <property type="entry name" value="small_CydP"/>
    <property type="match status" value="1"/>
</dbReference>
<dbReference type="RefSeq" id="WP_182352905.1">
    <property type="nucleotide sequence ID" value="NZ_JAJSPM010000009.1"/>
</dbReference>
<comment type="caution">
    <text evidence="2">The sequence shown here is derived from an EMBL/GenBank/DDBJ whole genome shotgun (WGS) entry which is preliminary data.</text>
</comment>
<dbReference type="EMBL" id="JAJTND010000006">
    <property type="protein sequence ID" value="MCE3533792.1"/>
    <property type="molecule type" value="Genomic_DNA"/>
</dbReference>
<dbReference type="Proteomes" id="UP001320170">
    <property type="component" value="Unassembled WGS sequence"/>
</dbReference>
<keyword evidence="1" id="KW-0472">Membrane</keyword>